<dbReference type="GO" id="GO:0005524">
    <property type="term" value="F:ATP binding"/>
    <property type="evidence" value="ECO:0007669"/>
    <property type="project" value="UniProtKB-UniRule"/>
</dbReference>
<dbReference type="Proteomes" id="UP000175968">
    <property type="component" value="Chromosome"/>
</dbReference>
<evidence type="ECO:0000256" key="8">
    <source>
        <dbReference type="ARBA" id="ARBA00022842"/>
    </source>
</evidence>
<dbReference type="PANTHER" id="PTHR11088">
    <property type="entry name" value="TRNA DIMETHYLALLYLTRANSFERASE"/>
    <property type="match status" value="1"/>
</dbReference>
<gene>
    <name evidence="10" type="primary">miaA</name>
    <name evidence="14" type="ORF">EM308_14905</name>
</gene>
<dbReference type="GO" id="GO:0052381">
    <property type="term" value="F:tRNA dimethylallyltransferase activity"/>
    <property type="evidence" value="ECO:0007669"/>
    <property type="project" value="UniProtKB-UniRule"/>
</dbReference>
<dbReference type="Gene3D" id="3.40.50.300">
    <property type="entry name" value="P-loop containing nucleotide triphosphate hydrolases"/>
    <property type="match status" value="1"/>
</dbReference>
<keyword evidence="8 10" id="KW-0460">Magnesium</keyword>
<dbReference type="RefSeq" id="WP_035634996.1">
    <property type="nucleotide sequence ID" value="NZ_CP017479.1"/>
</dbReference>
<evidence type="ECO:0000256" key="13">
    <source>
        <dbReference type="RuleBase" id="RU003785"/>
    </source>
</evidence>
<dbReference type="EC" id="2.5.1.75" evidence="10"/>
<keyword evidence="4 10" id="KW-0808">Transferase</keyword>
<dbReference type="NCBIfam" id="TIGR00174">
    <property type="entry name" value="miaA"/>
    <property type="match status" value="1"/>
</dbReference>
<name>A0AAC9N6T7_9FLAO</name>
<dbReference type="AlphaFoldDB" id="A0AAC9N6T7"/>
<evidence type="ECO:0000256" key="10">
    <source>
        <dbReference type="HAMAP-Rule" id="MF_00185"/>
    </source>
</evidence>
<dbReference type="HAMAP" id="MF_00185">
    <property type="entry name" value="IPP_trans"/>
    <property type="match status" value="1"/>
</dbReference>
<keyword evidence="6 10" id="KW-0547">Nucleotide-binding</keyword>
<feature type="region of interest" description="Interaction with substrate tRNA" evidence="10">
    <location>
        <begin position="34"/>
        <end position="37"/>
    </location>
</feature>
<keyword evidence="7 10" id="KW-0067">ATP-binding</keyword>
<evidence type="ECO:0000256" key="7">
    <source>
        <dbReference type="ARBA" id="ARBA00022840"/>
    </source>
</evidence>
<comment type="similarity">
    <text evidence="3 10 13">Belongs to the IPP transferase family.</text>
</comment>
<dbReference type="SUPFAM" id="SSF52540">
    <property type="entry name" value="P-loop containing nucleoside triphosphate hydrolases"/>
    <property type="match status" value="2"/>
</dbReference>
<evidence type="ECO:0000256" key="11">
    <source>
        <dbReference type="RuleBase" id="RU003783"/>
    </source>
</evidence>
<evidence type="ECO:0000313" key="14">
    <source>
        <dbReference type="EMBL" id="AOW10677.1"/>
    </source>
</evidence>
<evidence type="ECO:0000256" key="9">
    <source>
        <dbReference type="ARBA" id="ARBA00049563"/>
    </source>
</evidence>
<evidence type="ECO:0000256" key="1">
    <source>
        <dbReference type="ARBA" id="ARBA00001946"/>
    </source>
</evidence>
<comment type="subunit">
    <text evidence="10">Monomer.</text>
</comment>
<feature type="region of interest" description="Interaction with substrate tRNA" evidence="10">
    <location>
        <begin position="164"/>
        <end position="168"/>
    </location>
</feature>
<comment type="cofactor">
    <cofactor evidence="1 10">
        <name>Mg(2+)</name>
        <dbReference type="ChEBI" id="CHEBI:18420"/>
    </cofactor>
</comment>
<organism evidence="14 15">
    <name type="scientific">Flavobacterium gilvum</name>
    <dbReference type="NCBI Taxonomy" id="1492737"/>
    <lineage>
        <taxon>Bacteria</taxon>
        <taxon>Pseudomonadati</taxon>
        <taxon>Bacteroidota</taxon>
        <taxon>Flavobacteriia</taxon>
        <taxon>Flavobacteriales</taxon>
        <taxon>Flavobacteriaceae</taxon>
        <taxon>Flavobacterium</taxon>
    </lineage>
</organism>
<evidence type="ECO:0000256" key="5">
    <source>
        <dbReference type="ARBA" id="ARBA00022694"/>
    </source>
</evidence>
<evidence type="ECO:0000256" key="3">
    <source>
        <dbReference type="ARBA" id="ARBA00005842"/>
    </source>
</evidence>
<comment type="caution">
    <text evidence="10">Lacks conserved residue(s) required for the propagation of feature annotation.</text>
</comment>
<comment type="function">
    <text evidence="2 10 12">Catalyzes the transfer of a dimethylallyl group onto the adenine at position 37 in tRNAs that read codons beginning with uridine, leading to the formation of N6-(dimethylallyl)adenosine (i(6)A).</text>
</comment>
<dbReference type="Pfam" id="PF01715">
    <property type="entry name" value="IPPT"/>
    <property type="match status" value="1"/>
</dbReference>
<reference evidence="14 15" key="1">
    <citation type="submission" date="2016-10" db="EMBL/GenBank/DDBJ databases">
        <title>Flavobacterium gilvum sp. nov., isolated from stream water.</title>
        <authorList>
            <person name="Shin S.-K."/>
            <person name="Cho Y.-J."/>
            <person name="Yi H."/>
        </authorList>
    </citation>
    <scope>NUCLEOTIDE SEQUENCE [LARGE SCALE GENOMIC DNA]</scope>
    <source>
        <strain evidence="14 15">EM1308</strain>
    </source>
</reference>
<evidence type="ECO:0000256" key="12">
    <source>
        <dbReference type="RuleBase" id="RU003784"/>
    </source>
</evidence>
<dbReference type="PANTHER" id="PTHR11088:SF60">
    <property type="entry name" value="TRNA DIMETHYLALLYLTRANSFERASE"/>
    <property type="match status" value="1"/>
</dbReference>
<keyword evidence="15" id="KW-1185">Reference proteome</keyword>
<feature type="site" description="Interaction with substrate tRNA" evidence="10">
    <location>
        <position position="122"/>
    </location>
</feature>
<evidence type="ECO:0000313" key="15">
    <source>
        <dbReference type="Proteomes" id="UP000175968"/>
    </source>
</evidence>
<dbReference type="GO" id="GO:0006400">
    <property type="term" value="P:tRNA modification"/>
    <property type="evidence" value="ECO:0007669"/>
    <property type="project" value="TreeGrafter"/>
</dbReference>
<feature type="binding site" evidence="10">
    <location>
        <begin position="9"/>
        <end position="16"/>
    </location>
    <ligand>
        <name>ATP</name>
        <dbReference type="ChEBI" id="CHEBI:30616"/>
    </ligand>
</feature>
<sequence>MKYLITIVGPTAIGKTSLSIKLANYYKCEIVSCDSRQFFKEMAIGTAVPNPEELASAPHHFIQNKSIFDNYTVGDFEKEALAKIEELFKKNDYVVLVGGSGLYVDAILKGFDDFPAIDSAVREKVNSNYENEGIEFLQQQLETLDPVYFQKITSENPETLQNPQRMMRFVEVCLGTGKPYSSFLNQKKNNRNFTPIIIGLEADREIIYNRINQRVDIMINDGLLEEAKALYPHKDLNALQTVGYRELFCYFDGEFTLPFAIEEIKKNTRRFSKRQLTWFKRKENTQWFDYLADQNKIISHINKQIHNS</sequence>
<comment type="catalytic activity">
    <reaction evidence="9 10 11">
        <text>adenosine(37) in tRNA + dimethylallyl diphosphate = N(6)-dimethylallyladenosine(37) in tRNA + diphosphate</text>
        <dbReference type="Rhea" id="RHEA:26482"/>
        <dbReference type="Rhea" id="RHEA-COMP:10162"/>
        <dbReference type="Rhea" id="RHEA-COMP:10375"/>
        <dbReference type="ChEBI" id="CHEBI:33019"/>
        <dbReference type="ChEBI" id="CHEBI:57623"/>
        <dbReference type="ChEBI" id="CHEBI:74411"/>
        <dbReference type="ChEBI" id="CHEBI:74415"/>
        <dbReference type="EC" id="2.5.1.75"/>
    </reaction>
</comment>
<feature type="site" description="Interaction with substrate tRNA" evidence="10">
    <location>
        <position position="100"/>
    </location>
</feature>
<dbReference type="KEGG" id="fgl:EM308_14905"/>
<evidence type="ECO:0000256" key="4">
    <source>
        <dbReference type="ARBA" id="ARBA00022679"/>
    </source>
</evidence>
<dbReference type="InterPro" id="IPR027417">
    <property type="entry name" value="P-loop_NTPase"/>
</dbReference>
<dbReference type="Gene3D" id="1.10.20.140">
    <property type="match status" value="1"/>
</dbReference>
<feature type="binding site" evidence="10">
    <location>
        <begin position="11"/>
        <end position="16"/>
    </location>
    <ligand>
        <name>substrate</name>
    </ligand>
</feature>
<dbReference type="EMBL" id="CP017479">
    <property type="protein sequence ID" value="AOW10677.1"/>
    <property type="molecule type" value="Genomic_DNA"/>
</dbReference>
<dbReference type="InterPro" id="IPR039657">
    <property type="entry name" value="Dimethylallyltransferase"/>
</dbReference>
<accession>A0AAC9N6T7</accession>
<protein>
    <recommendedName>
        <fullName evidence="10">tRNA dimethylallyltransferase</fullName>
        <ecNumber evidence="10">2.5.1.75</ecNumber>
    </recommendedName>
    <alternativeName>
        <fullName evidence="10">Dimethylallyl diphosphate:tRNA dimethylallyltransferase</fullName>
        <shortName evidence="10">DMAPP:tRNA dimethylallyltransferase</shortName>
        <shortName evidence="10">DMATase</shortName>
    </alternativeName>
    <alternativeName>
        <fullName evidence="10">Isopentenyl-diphosphate:tRNA isopentenyltransferase</fullName>
        <shortName evidence="10">IPP transferase</shortName>
        <shortName evidence="10">IPPT</shortName>
        <shortName evidence="10">IPTase</shortName>
    </alternativeName>
</protein>
<dbReference type="InterPro" id="IPR018022">
    <property type="entry name" value="IPT"/>
</dbReference>
<keyword evidence="5 10" id="KW-0819">tRNA processing</keyword>
<proteinExistence type="inferred from homology"/>
<evidence type="ECO:0000256" key="6">
    <source>
        <dbReference type="ARBA" id="ARBA00022741"/>
    </source>
</evidence>
<evidence type="ECO:0000256" key="2">
    <source>
        <dbReference type="ARBA" id="ARBA00003213"/>
    </source>
</evidence>